<gene>
    <name evidence="3" type="ORF">PgNI_05680</name>
</gene>
<evidence type="ECO:0000256" key="1">
    <source>
        <dbReference type="SAM" id="Phobius"/>
    </source>
</evidence>
<proteinExistence type="predicted"/>
<keyword evidence="1" id="KW-1133">Transmembrane helix</keyword>
<keyword evidence="1" id="KW-0472">Membrane</keyword>
<organism evidence="2 3">
    <name type="scientific">Pyricularia grisea</name>
    <name type="common">Crabgrass-specific blast fungus</name>
    <name type="synonym">Magnaporthe grisea</name>
    <dbReference type="NCBI Taxonomy" id="148305"/>
    <lineage>
        <taxon>Eukaryota</taxon>
        <taxon>Fungi</taxon>
        <taxon>Dikarya</taxon>
        <taxon>Ascomycota</taxon>
        <taxon>Pezizomycotina</taxon>
        <taxon>Sordariomycetes</taxon>
        <taxon>Sordariomycetidae</taxon>
        <taxon>Magnaporthales</taxon>
        <taxon>Pyriculariaceae</taxon>
        <taxon>Pyricularia</taxon>
    </lineage>
</organism>
<dbReference type="Proteomes" id="UP000515153">
    <property type="component" value="Chromosome I"/>
</dbReference>
<keyword evidence="2" id="KW-1185">Reference proteome</keyword>
<evidence type="ECO:0000313" key="3">
    <source>
        <dbReference type="RefSeq" id="XP_030982277.1"/>
    </source>
</evidence>
<reference evidence="2 3" key="1">
    <citation type="journal article" date="2019" name="Mol. Biol. Evol.">
        <title>Blast fungal genomes show frequent chromosomal changes, gene gains and losses, and effector gene turnover.</title>
        <authorList>
            <person name="Gomez Luciano L.B."/>
            <person name="Jason Tsai I."/>
            <person name="Chuma I."/>
            <person name="Tosa Y."/>
            <person name="Chen Y.H."/>
            <person name="Li J.Y."/>
            <person name="Li M.Y."/>
            <person name="Jade Lu M.Y."/>
            <person name="Nakayashiki H."/>
            <person name="Li W.H."/>
        </authorList>
    </citation>
    <scope>NUCLEOTIDE SEQUENCE [LARGE SCALE GENOMIC DNA]</scope>
    <source>
        <strain evidence="2 3">NI907</strain>
    </source>
</reference>
<evidence type="ECO:0000313" key="2">
    <source>
        <dbReference type="Proteomes" id="UP000515153"/>
    </source>
</evidence>
<keyword evidence="1" id="KW-0812">Transmembrane</keyword>
<accession>A0A6P8B508</accession>
<protein>
    <submittedName>
        <fullName evidence="3">Uncharacterized protein</fullName>
    </submittedName>
</protein>
<feature type="transmembrane region" description="Helical" evidence="1">
    <location>
        <begin position="21"/>
        <end position="40"/>
    </location>
</feature>
<dbReference type="KEGG" id="pgri:PgNI_05680"/>
<dbReference type="AlphaFoldDB" id="A0A6P8B508"/>
<dbReference type="GeneID" id="41960620"/>
<sequence length="125" mass="13968">MKTKSTIPQRRQHQQHPLISAAIALLAIIGTTLILFWSYGGSFSRFRHQRPYSKYRLAVRPAEGVRHLPRLRQLRAESVRQHQEQQQQIVPHNTATVSAAADLGTGNQQHEVAGDAVNAVSITLS</sequence>
<name>A0A6P8B508_PYRGI</name>
<reference evidence="3" key="2">
    <citation type="submission" date="2019-10" db="EMBL/GenBank/DDBJ databases">
        <authorList>
            <consortium name="NCBI Genome Project"/>
        </authorList>
    </citation>
    <scope>NUCLEOTIDE SEQUENCE</scope>
    <source>
        <strain evidence="3">NI907</strain>
    </source>
</reference>
<dbReference type="RefSeq" id="XP_030982277.1">
    <property type="nucleotide sequence ID" value="XM_031125711.1"/>
</dbReference>
<reference evidence="3" key="3">
    <citation type="submission" date="2025-08" db="UniProtKB">
        <authorList>
            <consortium name="RefSeq"/>
        </authorList>
    </citation>
    <scope>IDENTIFICATION</scope>
    <source>
        <strain evidence="3">NI907</strain>
    </source>
</reference>